<evidence type="ECO:0000313" key="2">
    <source>
        <dbReference type="Proteomes" id="UP001595699"/>
    </source>
</evidence>
<dbReference type="Proteomes" id="UP001595699">
    <property type="component" value="Unassembled WGS sequence"/>
</dbReference>
<sequence>MQVTEDVGPGDSLDDLLGGTDQAAATDGLLAWARALGELHATTAGRASRAMRAMRCADVSELLHALQEPGPFLALSNGDACPYNSRITHQGVRFFDFELAGFRHCLLDGAFLRMSFPSCYRWGRLPVDVRAAAENAYRDALAPIDDDTYRRGMAAAGGAWAIVHAVQLPGPEQQDQRRAVRIHAVIADFVEVARTAGWLGAFAGWFARRIPAAEPVPIYPAFASLGSAG</sequence>
<accession>A0ABV7YLW7</accession>
<name>A0ABV7YLW7_9ACTN</name>
<proteinExistence type="predicted"/>
<evidence type="ECO:0008006" key="3">
    <source>
        <dbReference type="Google" id="ProtNLM"/>
    </source>
</evidence>
<evidence type="ECO:0000313" key="1">
    <source>
        <dbReference type="EMBL" id="MFC3765982.1"/>
    </source>
</evidence>
<reference evidence="2" key="1">
    <citation type="journal article" date="2019" name="Int. J. Syst. Evol. Microbiol.">
        <title>The Global Catalogue of Microorganisms (GCM) 10K type strain sequencing project: providing services to taxonomists for standard genome sequencing and annotation.</title>
        <authorList>
            <consortium name="The Broad Institute Genomics Platform"/>
            <consortium name="The Broad Institute Genome Sequencing Center for Infectious Disease"/>
            <person name="Wu L."/>
            <person name="Ma J."/>
        </authorList>
    </citation>
    <scope>NUCLEOTIDE SEQUENCE [LARGE SCALE GENOMIC DNA]</scope>
    <source>
        <strain evidence="2">CGMCC 4.7241</strain>
    </source>
</reference>
<dbReference type="InterPro" id="IPR011009">
    <property type="entry name" value="Kinase-like_dom_sf"/>
</dbReference>
<comment type="caution">
    <text evidence="1">The sequence shown here is derived from an EMBL/GenBank/DDBJ whole genome shotgun (WGS) entry which is preliminary data.</text>
</comment>
<protein>
    <recommendedName>
        <fullName evidence="3">Aminoglycoside phosphotransferase domain-containing protein</fullName>
    </recommendedName>
</protein>
<dbReference type="RefSeq" id="WP_205119551.1">
    <property type="nucleotide sequence ID" value="NZ_JAFBCM010000001.1"/>
</dbReference>
<organism evidence="1 2">
    <name type="scientific">Tenggerimyces flavus</name>
    <dbReference type="NCBI Taxonomy" id="1708749"/>
    <lineage>
        <taxon>Bacteria</taxon>
        <taxon>Bacillati</taxon>
        <taxon>Actinomycetota</taxon>
        <taxon>Actinomycetes</taxon>
        <taxon>Propionibacteriales</taxon>
        <taxon>Nocardioidaceae</taxon>
        <taxon>Tenggerimyces</taxon>
    </lineage>
</organism>
<dbReference type="SUPFAM" id="SSF56112">
    <property type="entry name" value="Protein kinase-like (PK-like)"/>
    <property type="match status" value="1"/>
</dbReference>
<gene>
    <name evidence="1" type="ORF">ACFOUW_34460</name>
</gene>
<keyword evidence="2" id="KW-1185">Reference proteome</keyword>
<dbReference type="EMBL" id="JBHRZH010000044">
    <property type="protein sequence ID" value="MFC3765982.1"/>
    <property type="molecule type" value="Genomic_DNA"/>
</dbReference>